<dbReference type="Proteomes" id="UP000280434">
    <property type="component" value="Unassembled WGS sequence"/>
</dbReference>
<gene>
    <name evidence="1" type="ORF">D7S89_23310</name>
</gene>
<dbReference type="OrthoDB" id="574561at2"/>
<evidence type="ECO:0000313" key="2">
    <source>
        <dbReference type="Proteomes" id="UP000280434"/>
    </source>
</evidence>
<accession>A0A494X807</accession>
<sequence length="84" mass="9551">MKHANGAALDRLEDLLSAIRTLPDLKERTRGVFYRRSKSFLHFHDDTTGLFADVRRGGEFERFRVTSAAERAAFLEAVRAELIG</sequence>
<dbReference type="EMBL" id="RBZV01000014">
    <property type="protein sequence ID" value="RKP44139.1"/>
    <property type="molecule type" value="Genomic_DNA"/>
</dbReference>
<dbReference type="AlphaFoldDB" id="A0A494X807"/>
<dbReference type="RefSeq" id="WP_121281230.1">
    <property type="nucleotide sequence ID" value="NZ_RBZV01000014.1"/>
</dbReference>
<evidence type="ECO:0000313" key="1">
    <source>
        <dbReference type="EMBL" id="RKP44139.1"/>
    </source>
</evidence>
<name>A0A494X807_9BURK</name>
<comment type="caution">
    <text evidence="1">The sequence shown here is derived from an EMBL/GenBank/DDBJ whole genome shotgun (WGS) entry which is preliminary data.</text>
</comment>
<protein>
    <submittedName>
        <fullName evidence="1">Uncharacterized protein</fullName>
    </submittedName>
</protein>
<keyword evidence="2" id="KW-1185">Reference proteome</keyword>
<proteinExistence type="predicted"/>
<reference evidence="1 2" key="1">
    <citation type="submission" date="2018-10" db="EMBL/GenBank/DDBJ databases">
        <title>Paraburkholderia sp. 7MK8-2, isolated from soil.</title>
        <authorList>
            <person name="Gao Z.-H."/>
            <person name="Qiu L.-H."/>
        </authorList>
    </citation>
    <scope>NUCLEOTIDE SEQUENCE [LARGE SCALE GENOMIC DNA]</scope>
    <source>
        <strain evidence="1 2">7MK8-2</strain>
    </source>
</reference>
<organism evidence="1 2">
    <name type="scientific">Trinickia fusca</name>
    <dbReference type="NCBI Taxonomy" id="2419777"/>
    <lineage>
        <taxon>Bacteria</taxon>
        <taxon>Pseudomonadati</taxon>
        <taxon>Pseudomonadota</taxon>
        <taxon>Betaproteobacteria</taxon>
        <taxon>Burkholderiales</taxon>
        <taxon>Burkholderiaceae</taxon>
        <taxon>Trinickia</taxon>
    </lineage>
</organism>